<dbReference type="Gene3D" id="2.120.10.70">
    <property type="entry name" value="Fucose-specific lectin"/>
    <property type="match status" value="1"/>
</dbReference>
<proteinExistence type="predicted"/>
<dbReference type="EMBL" id="VBAO01000127">
    <property type="protein sequence ID" value="TMI82431.1"/>
    <property type="molecule type" value="Genomic_DNA"/>
</dbReference>
<reference evidence="2 3" key="1">
    <citation type="journal article" date="2019" name="Nat. Microbiol.">
        <title>Mediterranean grassland soil C-N compound turnover is dependent on rainfall and depth, and is mediated by genomically divergent microorganisms.</title>
        <authorList>
            <person name="Diamond S."/>
            <person name="Andeer P.F."/>
            <person name="Li Z."/>
            <person name="Crits-Christoph A."/>
            <person name="Burstein D."/>
            <person name="Anantharaman K."/>
            <person name="Lane K.R."/>
            <person name="Thomas B.C."/>
            <person name="Pan C."/>
            <person name="Northen T.R."/>
            <person name="Banfield J.F."/>
        </authorList>
    </citation>
    <scope>NUCLEOTIDE SEQUENCE [LARGE SCALE GENOMIC DNA]</scope>
    <source>
        <strain evidence="2">NP_7</strain>
    </source>
</reference>
<dbReference type="AlphaFoldDB" id="A0A537JFW5"/>
<gene>
    <name evidence="2" type="ORF">E6H04_04750</name>
</gene>
<dbReference type="Proteomes" id="UP000320048">
    <property type="component" value="Unassembled WGS sequence"/>
</dbReference>
<evidence type="ECO:0008006" key="4">
    <source>
        <dbReference type="Google" id="ProtNLM"/>
    </source>
</evidence>
<comment type="caution">
    <text evidence="2">The sequence shown here is derived from an EMBL/GenBank/DDBJ whole genome shotgun (WGS) entry which is preliminary data.</text>
</comment>
<keyword evidence="1" id="KW-1133">Transmembrane helix</keyword>
<accession>A0A537JFW5</accession>
<keyword evidence="1" id="KW-0472">Membrane</keyword>
<dbReference type="SUPFAM" id="SSF89372">
    <property type="entry name" value="Fucose-specific lectin"/>
    <property type="match status" value="1"/>
</dbReference>
<sequence>MPSRLPAIGVDSTGRLHVVWTRYDDGVGKIYYRAWQGSWAAPQERISPLPAYAGFPALAVDAAGQPHVVWYGIREAAVPPPTRHGAIYEIFYTGFDGLVWAPPQLISPGLPDSVNPSLAGDRTGRLHATWYQFDGHWYQVRYAQRGAVWEEPETVLATRFDAFNPDLAIGPRGQVVLAWEHHDGSSSVIQATRRISGRWDDAVDLSDGPSQARHPSVSVAPSGIVYVVWDSDDGQISVREFTSQWEPPIRLTGDGGNTYPSVAASPRGADVVWTHTAQGRSSVRYLRLGPGGTSPAARFSRRAAALGVAAALLAMMGLALLASRRRRRRRG</sequence>
<evidence type="ECO:0000313" key="3">
    <source>
        <dbReference type="Proteomes" id="UP000320048"/>
    </source>
</evidence>
<protein>
    <recommendedName>
        <fullName evidence="4">Exo-alpha-sialidase</fullName>
    </recommendedName>
</protein>
<keyword evidence="1" id="KW-0812">Transmembrane</keyword>
<name>A0A537JFW5_9BACT</name>
<organism evidence="2 3">
    <name type="scientific">Candidatus Segetimicrobium genomatis</name>
    <dbReference type="NCBI Taxonomy" id="2569760"/>
    <lineage>
        <taxon>Bacteria</taxon>
        <taxon>Bacillati</taxon>
        <taxon>Candidatus Sysuimicrobiota</taxon>
        <taxon>Candidatus Sysuimicrobiia</taxon>
        <taxon>Candidatus Sysuimicrobiales</taxon>
        <taxon>Candidatus Segetimicrobiaceae</taxon>
        <taxon>Candidatus Segetimicrobium</taxon>
    </lineage>
</organism>
<evidence type="ECO:0000313" key="2">
    <source>
        <dbReference type="EMBL" id="TMI82431.1"/>
    </source>
</evidence>
<evidence type="ECO:0000256" key="1">
    <source>
        <dbReference type="SAM" id="Phobius"/>
    </source>
</evidence>
<feature type="transmembrane region" description="Helical" evidence="1">
    <location>
        <begin position="303"/>
        <end position="322"/>
    </location>
</feature>